<proteinExistence type="predicted"/>
<evidence type="ECO:0000256" key="1">
    <source>
        <dbReference type="ARBA" id="ARBA00001968"/>
    </source>
</evidence>
<reference evidence="5" key="1">
    <citation type="submission" date="2015-06" db="EMBL/GenBank/DDBJ databases">
        <title>Expansion of signal transduction pathways in fungi by whole-genome duplication.</title>
        <authorList>
            <consortium name="DOE Joint Genome Institute"/>
            <person name="Corrochano L.M."/>
            <person name="Kuo A."/>
            <person name="Marcet-Houben M."/>
            <person name="Polaino S."/>
            <person name="Salamov A."/>
            <person name="Villalobos J.M."/>
            <person name="Alvarez M.I."/>
            <person name="Avalos J."/>
            <person name="Benito E.P."/>
            <person name="Benoit I."/>
            <person name="Burger G."/>
            <person name="Camino L.P."/>
            <person name="Canovas D."/>
            <person name="Cerda-Olmedo E."/>
            <person name="Cheng J.-F."/>
            <person name="Dominguez A."/>
            <person name="Elias M."/>
            <person name="Eslava A.P."/>
            <person name="Glaser F."/>
            <person name="Grimwood J."/>
            <person name="Gutierrez G."/>
            <person name="Heitman J."/>
            <person name="Henrissat B."/>
            <person name="Iturriaga E.A."/>
            <person name="Lang B.F."/>
            <person name="Lavin J.L."/>
            <person name="Lee S."/>
            <person name="Li W."/>
            <person name="Lindquist E."/>
            <person name="Lopez-Garcia S."/>
            <person name="Luque E.M."/>
            <person name="Marcos A.T."/>
            <person name="Martin J."/>
            <person name="McCluskey K."/>
            <person name="Medina H.R."/>
            <person name="Miralles-Duran A."/>
            <person name="Miyazaki A."/>
            <person name="Munoz-Torres E."/>
            <person name="Oguiza J.A."/>
            <person name="Ohm R."/>
            <person name="Olmedo M."/>
            <person name="Orejas M."/>
            <person name="Ortiz-Castellanos L."/>
            <person name="Pisabarro A.G."/>
            <person name="Rodriguez-Romero J."/>
            <person name="Ruiz-Herrera J."/>
            <person name="Ruiz-Vazquez R."/>
            <person name="Sanz C."/>
            <person name="Schackwitz W."/>
            <person name="Schmutz J."/>
            <person name="Shahriari M."/>
            <person name="Shelest E."/>
            <person name="Silva-Franco F."/>
            <person name="Soanes D."/>
            <person name="Syed K."/>
            <person name="Tagua V.G."/>
            <person name="Talbot N.J."/>
            <person name="Thon M."/>
            <person name="De vries R.P."/>
            <person name="Wiebenga A."/>
            <person name="Yadav J.S."/>
            <person name="Braun E.L."/>
            <person name="Baker S."/>
            <person name="Garre V."/>
            <person name="Horwitz B."/>
            <person name="Torres-Martinez S."/>
            <person name="Idnurm A."/>
            <person name="Herrera-Estrella A."/>
            <person name="Gabaldon T."/>
            <person name="Grigoriev I.V."/>
        </authorList>
    </citation>
    <scope>NUCLEOTIDE SEQUENCE [LARGE SCALE GENOMIC DNA]</scope>
    <source>
        <strain evidence="5">NRRL 1555(-)</strain>
    </source>
</reference>
<name>A0A167PX36_PHYB8</name>
<evidence type="ECO:0000313" key="4">
    <source>
        <dbReference type="EMBL" id="OAD78689.1"/>
    </source>
</evidence>
<protein>
    <recommendedName>
        <fullName evidence="3">DDE Tnp4 domain-containing protein</fullName>
    </recommendedName>
</protein>
<evidence type="ECO:0000313" key="5">
    <source>
        <dbReference type="Proteomes" id="UP000077315"/>
    </source>
</evidence>
<comment type="cofactor">
    <cofactor evidence="1">
        <name>a divalent metal cation</name>
        <dbReference type="ChEBI" id="CHEBI:60240"/>
    </cofactor>
</comment>
<accession>A0A167PX36</accession>
<dbReference type="GO" id="GO:0046872">
    <property type="term" value="F:metal ion binding"/>
    <property type="evidence" value="ECO:0007669"/>
    <property type="project" value="UniProtKB-KW"/>
</dbReference>
<evidence type="ECO:0000259" key="3">
    <source>
        <dbReference type="Pfam" id="PF13359"/>
    </source>
</evidence>
<dbReference type="EMBL" id="KV440973">
    <property type="protein sequence ID" value="OAD78689.1"/>
    <property type="molecule type" value="Genomic_DNA"/>
</dbReference>
<dbReference type="Proteomes" id="UP000077315">
    <property type="component" value="Unassembled WGS sequence"/>
</dbReference>
<dbReference type="RefSeq" id="XP_018296729.1">
    <property type="nucleotide sequence ID" value="XM_018434870.1"/>
</dbReference>
<dbReference type="InParanoid" id="A0A167PX36"/>
<dbReference type="InterPro" id="IPR027806">
    <property type="entry name" value="HARBI1_dom"/>
</dbReference>
<keyword evidence="5" id="KW-1185">Reference proteome</keyword>
<dbReference type="GeneID" id="28995776"/>
<dbReference type="VEuPathDB" id="FungiDB:PHYBLDRAFT_163782"/>
<evidence type="ECO:0000256" key="2">
    <source>
        <dbReference type="ARBA" id="ARBA00022723"/>
    </source>
</evidence>
<feature type="domain" description="DDE Tnp4" evidence="3">
    <location>
        <begin position="102"/>
        <end position="237"/>
    </location>
</feature>
<dbReference type="AlphaFoldDB" id="A0A167PX36"/>
<keyword evidence="2" id="KW-0479">Metal-binding</keyword>
<organism evidence="4 5">
    <name type="scientific">Phycomyces blakesleeanus (strain ATCC 8743b / DSM 1359 / FGSC 10004 / NBRC 33097 / NRRL 1555)</name>
    <dbReference type="NCBI Taxonomy" id="763407"/>
    <lineage>
        <taxon>Eukaryota</taxon>
        <taxon>Fungi</taxon>
        <taxon>Fungi incertae sedis</taxon>
        <taxon>Mucoromycota</taxon>
        <taxon>Mucoromycotina</taxon>
        <taxon>Mucoromycetes</taxon>
        <taxon>Mucorales</taxon>
        <taxon>Phycomycetaceae</taxon>
        <taxon>Phycomyces</taxon>
    </lineage>
</organism>
<dbReference type="Pfam" id="PF13359">
    <property type="entry name" value="DDE_Tnp_4"/>
    <property type="match status" value="1"/>
</dbReference>
<gene>
    <name evidence="4" type="ORF">PHYBLDRAFT_163782</name>
</gene>
<dbReference type="OrthoDB" id="5945905at2759"/>
<sequence>MGDIVYFREGTPSEFSLPIIQALMILLRGMVFPARSADLSLLFGKAKSTLSDIFHEMIEKIYFKFYSALRFDYCQFRESNLIRFSRAIRERSPAMNCVGFIDGTFNKMARSIVDQDGVYNGHSRGHGLKYQAVVTPDGITSSIMGPDSGRNHDVRLYHEGQLDGMMGEAFDFSSINGPCYYLYGDSAYTESDHMMIPYKRQTADEQEIAINKSMSDVRISVEHEFAHVGNLWGFLKYSQISDNVVKSNLTRKMETFISFYICQPGSETGLKFHFFRTRIFSNFGKFIQLSIILTCFWEQWIRPFNDTIYYNIFL</sequence>